<keyword evidence="2" id="KW-1185">Reference proteome</keyword>
<name>A0AAV1WP17_LUPLU</name>
<evidence type="ECO:0000313" key="1">
    <source>
        <dbReference type="EMBL" id="CAL0310816.1"/>
    </source>
</evidence>
<proteinExistence type="predicted"/>
<gene>
    <name evidence="1" type="ORF">LLUT_LOCUS11876</name>
</gene>
<dbReference type="Proteomes" id="UP001497480">
    <property type="component" value="Unassembled WGS sequence"/>
</dbReference>
<comment type="caution">
    <text evidence="1">The sequence shown here is derived from an EMBL/GenBank/DDBJ whole genome shotgun (WGS) entry which is preliminary data.</text>
</comment>
<dbReference type="EMBL" id="CAXHTB010000008">
    <property type="protein sequence ID" value="CAL0310816.1"/>
    <property type="molecule type" value="Genomic_DNA"/>
</dbReference>
<organism evidence="1 2">
    <name type="scientific">Lupinus luteus</name>
    <name type="common">European yellow lupine</name>
    <dbReference type="NCBI Taxonomy" id="3873"/>
    <lineage>
        <taxon>Eukaryota</taxon>
        <taxon>Viridiplantae</taxon>
        <taxon>Streptophyta</taxon>
        <taxon>Embryophyta</taxon>
        <taxon>Tracheophyta</taxon>
        <taxon>Spermatophyta</taxon>
        <taxon>Magnoliopsida</taxon>
        <taxon>eudicotyledons</taxon>
        <taxon>Gunneridae</taxon>
        <taxon>Pentapetalae</taxon>
        <taxon>rosids</taxon>
        <taxon>fabids</taxon>
        <taxon>Fabales</taxon>
        <taxon>Fabaceae</taxon>
        <taxon>Papilionoideae</taxon>
        <taxon>50 kb inversion clade</taxon>
        <taxon>genistoids sensu lato</taxon>
        <taxon>core genistoids</taxon>
        <taxon>Genisteae</taxon>
        <taxon>Lupinus</taxon>
    </lineage>
</organism>
<accession>A0AAV1WP17</accession>
<reference evidence="1 2" key="1">
    <citation type="submission" date="2024-03" db="EMBL/GenBank/DDBJ databases">
        <authorList>
            <person name="Martinez-Hernandez J."/>
        </authorList>
    </citation>
    <scope>NUCLEOTIDE SEQUENCE [LARGE SCALE GENOMIC DNA]</scope>
</reference>
<sequence>MVLNIFWQGSKLIALSGVSSSMDSFKFALRFALGYGHYLSFCSAAIMNGAGFGAT</sequence>
<evidence type="ECO:0000313" key="2">
    <source>
        <dbReference type="Proteomes" id="UP001497480"/>
    </source>
</evidence>
<dbReference type="AlphaFoldDB" id="A0AAV1WP17"/>
<protein>
    <submittedName>
        <fullName evidence="1">Uncharacterized protein</fullName>
    </submittedName>
</protein>